<dbReference type="EMBL" id="BMHB01000001">
    <property type="protein sequence ID" value="GGI12901.1"/>
    <property type="molecule type" value="Genomic_DNA"/>
</dbReference>
<dbReference type="OrthoDB" id="2919307at2"/>
<dbReference type="AlphaFoldDB" id="A0A8J3EY32"/>
<name>A0A8J3EY32_9BACI</name>
<keyword evidence="2" id="KW-1185">Reference proteome</keyword>
<dbReference type="RefSeq" id="WP_087997924.1">
    <property type="nucleotide sequence ID" value="NZ_BMHB01000001.1"/>
</dbReference>
<reference evidence="2" key="1">
    <citation type="journal article" date="2019" name="Int. J. Syst. Evol. Microbiol.">
        <title>The Global Catalogue of Microorganisms (GCM) 10K type strain sequencing project: providing services to taxonomists for standard genome sequencing and annotation.</title>
        <authorList>
            <consortium name="The Broad Institute Genomics Platform"/>
            <consortium name="The Broad Institute Genome Sequencing Center for Infectious Disease"/>
            <person name="Wu L."/>
            <person name="Ma J."/>
        </authorList>
    </citation>
    <scope>NUCLEOTIDE SEQUENCE [LARGE SCALE GENOMIC DNA]</scope>
    <source>
        <strain evidence="2">CGMCC 1.14993</strain>
    </source>
</reference>
<dbReference type="Proteomes" id="UP000626244">
    <property type="component" value="Unassembled WGS sequence"/>
</dbReference>
<protein>
    <submittedName>
        <fullName evidence="1">Uncharacterized protein</fullName>
    </submittedName>
</protein>
<evidence type="ECO:0000313" key="1">
    <source>
        <dbReference type="EMBL" id="GGI12901.1"/>
    </source>
</evidence>
<proteinExistence type="predicted"/>
<organism evidence="1 2">
    <name type="scientific">Gottfriedia solisilvae</name>
    <dbReference type="NCBI Taxonomy" id="1516104"/>
    <lineage>
        <taxon>Bacteria</taxon>
        <taxon>Bacillati</taxon>
        <taxon>Bacillota</taxon>
        <taxon>Bacilli</taxon>
        <taxon>Bacillales</taxon>
        <taxon>Bacillaceae</taxon>
        <taxon>Gottfriedia</taxon>
    </lineage>
</organism>
<gene>
    <name evidence="1" type="ORF">GCM10007380_15230</name>
</gene>
<evidence type="ECO:0000313" key="2">
    <source>
        <dbReference type="Proteomes" id="UP000626244"/>
    </source>
</evidence>
<sequence length="233" mass="28243">MENVLTYIIKNEHSDKYKLFKEFCILKEKGLRKEAFKSLNTFINDLKKWDANAQKEFACWLFDVFENTEEIHHVLVHPLEENLLKPLLNQWMISTPKDSRPFRWHGLFLNTEYRIKYLKIAIEIGRDKEQNALLQLIELYFYSLWYSFHHISEDFYLGDINEDKSLIVQIEDLISKVDNEQFKKNLNDNLIYYKNLLSDWIDFKKVESEGFVQWCADNGKEYSWTEAYYYEKD</sequence>
<comment type="caution">
    <text evidence="1">The sequence shown here is derived from an EMBL/GenBank/DDBJ whole genome shotgun (WGS) entry which is preliminary data.</text>
</comment>
<accession>A0A8J3EY32</accession>